<evidence type="ECO:0000256" key="2">
    <source>
        <dbReference type="SAM" id="MobiDB-lite"/>
    </source>
</evidence>
<dbReference type="GO" id="GO:0005789">
    <property type="term" value="C:endoplasmic reticulum membrane"/>
    <property type="evidence" value="ECO:0007669"/>
    <property type="project" value="TreeGrafter"/>
</dbReference>
<dbReference type="Proteomes" id="UP000708208">
    <property type="component" value="Unassembled WGS sequence"/>
</dbReference>
<feature type="region of interest" description="Disordered" evidence="2">
    <location>
        <begin position="110"/>
        <end position="158"/>
    </location>
</feature>
<feature type="non-terminal residue" evidence="3">
    <location>
        <position position="1"/>
    </location>
</feature>
<keyword evidence="1" id="KW-0175">Coiled coil</keyword>
<feature type="compositionally biased region" description="Basic residues" evidence="2">
    <location>
        <begin position="110"/>
        <end position="121"/>
    </location>
</feature>
<organism evidence="3 4">
    <name type="scientific">Allacma fusca</name>
    <dbReference type="NCBI Taxonomy" id="39272"/>
    <lineage>
        <taxon>Eukaryota</taxon>
        <taxon>Metazoa</taxon>
        <taxon>Ecdysozoa</taxon>
        <taxon>Arthropoda</taxon>
        <taxon>Hexapoda</taxon>
        <taxon>Collembola</taxon>
        <taxon>Symphypleona</taxon>
        <taxon>Sminthuridae</taxon>
        <taxon>Allacma</taxon>
    </lineage>
</organism>
<feature type="coiled-coil region" evidence="1">
    <location>
        <begin position="400"/>
        <end position="509"/>
    </location>
</feature>
<keyword evidence="4" id="KW-1185">Reference proteome</keyword>
<dbReference type="EMBL" id="CAJVCH010105686">
    <property type="protein sequence ID" value="CAG7724094.1"/>
    <property type="molecule type" value="Genomic_DNA"/>
</dbReference>
<feature type="compositionally biased region" description="Pro residues" evidence="2">
    <location>
        <begin position="227"/>
        <end position="237"/>
    </location>
</feature>
<feature type="coiled-coil region" evidence="1">
    <location>
        <begin position="315"/>
        <end position="356"/>
    </location>
</feature>
<evidence type="ECO:0000256" key="1">
    <source>
        <dbReference type="SAM" id="Coils"/>
    </source>
</evidence>
<dbReference type="AlphaFoldDB" id="A0A8J2JQ05"/>
<protein>
    <recommendedName>
        <fullName evidence="5">Ribosome-binding protein 1</fullName>
    </recommendedName>
</protein>
<feature type="coiled-coil region" evidence="1">
    <location>
        <begin position="541"/>
        <end position="596"/>
    </location>
</feature>
<evidence type="ECO:0008006" key="5">
    <source>
        <dbReference type="Google" id="ProtNLM"/>
    </source>
</evidence>
<feature type="compositionally biased region" description="Basic and acidic residues" evidence="2">
    <location>
        <begin position="146"/>
        <end position="156"/>
    </location>
</feature>
<proteinExistence type="predicted"/>
<accession>A0A8J2JQ05</accession>
<gene>
    <name evidence="3" type="ORF">AFUS01_LOCUS13136</name>
</gene>
<evidence type="ECO:0000313" key="4">
    <source>
        <dbReference type="Proteomes" id="UP000708208"/>
    </source>
</evidence>
<comment type="caution">
    <text evidence="3">The sequence shown here is derived from an EMBL/GenBank/DDBJ whole genome shotgun (WGS) entry which is preliminary data.</text>
</comment>
<sequence length="633" mass="71481">MAVVPVPEFSFKRFTVHKSLLVCFTLNPPTLFQVKGQSSFFLRIGDTASVLTMDLEMDLAVLGVVAVTAAAVYLVSVMGIKEKSFEEAIAEQKKRSEDLLGRKDTKKKVVVKDKNKKQKKAKEKEKHAVPSVGESGDVLDIPPQPHSHEDRHHVEIDPEPGILDDLAASESRRASVVRMRESLRSILVNKEEHSPVIEAEAEPANNFELLQPKGDLELKKQVSNDESPPPTPPPPLPQRHLKKGKEKKEEPGNGDIQVPVETANWSYYENVPVTGVVEERVSLSSSEIQNLIDILLNKQHAGDSEWINKGKNDSVGNLKKQLAERERQLSEEQTTVQTLQSKLKEIRQEFTTEKTKFTQLRRQLEDTKTSADATKFKHLRDENVAVKSALNVEQGNRGKADSLEREAEALRTQCGHLENQLKAAFQSNQDLSNQIRNLQEHLRALEEHKKQEEHTLHTQYAAQIQEREAHLLGELKKSQELLAEGEKERINLRQQNTNLQNSVRNSQDANKALDDVTKKLDDSFKAEKNTKNLLEDSKGQVTLLQGKLQASESQVQKMEDERKSLLNQVNTLTEQKVNLEQERDQLSSNIQISSANENCEDSVDKSRVLQLQTELNGKDELVQDLKNSNETLK</sequence>
<evidence type="ECO:0000313" key="3">
    <source>
        <dbReference type="EMBL" id="CAG7724094.1"/>
    </source>
</evidence>
<reference evidence="3" key="1">
    <citation type="submission" date="2021-06" db="EMBL/GenBank/DDBJ databases">
        <authorList>
            <person name="Hodson N. C."/>
            <person name="Mongue J. A."/>
            <person name="Jaron S. K."/>
        </authorList>
    </citation>
    <scope>NUCLEOTIDE SEQUENCE</scope>
</reference>
<dbReference type="OrthoDB" id="5875463at2759"/>
<dbReference type="PANTHER" id="PTHR18939">
    <property type="entry name" value="RIBOSOME BINDING PROTEIN-1"/>
    <property type="match status" value="1"/>
</dbReference>
<dbReference type="PANTHER" id="PTHR18939:SF4">
    <property type="entry name" value="RIBOSOME-BINDING PROTEIN 1"/>
    <property type="match status" value="1"/>
</dbReference>
<feature type="region of interest" description="Disordered" evidence="2">
    <location>
        <begin position="220"/>
        <end position="258"/>
    </location>
</feature>
<dbReference type="InterPro" id="IPR040248">
    <property type="entry name" value="RRBP1"/>
</dbReference>
<name>A0A8J2JQ05_9HEXA</name>